<gene>
    <name evidence="1" type="ORF">HAX54_014732</name>
</gene>
<evidence type="ECO:0000313" key="1">
    <source>
        <dbReference type="EMBL" id="MCD7473109.1"/>
    </source>
</evidence>
<feature type="non-terminal residue" evidence="1">
    <location>
        <position position="87"/>
    </location>
</feature>
<proteinExistence type="predicted"/>
<reference evidence="1 2" key="1">
    <citation type="journal article" date="2021" name="BMC Genomics">
        <title>Datura genome reveals duplications of psychoactive alkaloid biosynthetic genes and high mutation rate following tissue culture.</title>
        <authorList>
            <person name="Rajewski A."/>
            <person name="Carter-House D."/>
            <person name="Stajich J."/>
            <person name="Litt A."/>
        </authorList>
    </citation>
    <scope>NUCLEOTIDE SEQUENCE [LARGE SCALE GENOMIC DNA]</scope>
    <source>
        <strain evidence="1">AR-01</strain>
    </source>
</reference>
<name>A0ABS8TRK9_DATST</name>
<comment type="caution">
    <text evidence="1">The sequence shown here is derived from an EMBL/GenBank/DDBJ whole genome shotgun (WGS) entry which is preliminary data.</text>
</comment>
<feature type="non-terminal residue" evidence="1">
    <location>
        <position position="1"/>
    </location>
</feature>
<sequence length="87" mass="9941">ITLHVVEIGIELYNAELRRCRRYEVNWWVELTQVDRKDENPIGILLSGFHCIEASSPPPLESPTTSSSNLMRKENTEMSALVTWGVL</sequence>
<dbReference type="EMBL" id="JACEIK010001921">
    <property type="protein sequence ID" value="MCD7473109.1"/>
    <property type="molecule type" value="Genomic_DNA"/>
</dbReference>
<organism evidence="1 2">
    <name type="scientific">Datura stramonium</name>
    <name type="common">Jimsonweed</name>
    <name type="synonym">Common thornapple</name>
    <dbReference type="NCBI Taxonomy" id="4076"/>
    <lineage>
        <taxon>Eukaryota</taxon>
        <taxon>Viridiplantae</taxon>
        <taxon>Streptophyta</taxon>
        <taxon>Embryophyta</taxon>
        <taxon>Tracheophyta</taxon>
        <taxon>Spermatophyta</taxon>
        <taxon>Magnoliopsida</taxon>
        <taxon>eudicotyledons</taxon>
        <taxon>Gunneridae</taxon>
        <taxon>Pentapetalae</taxon>
        <taxon>asterids</taxon>
        <taxon>lamiids</taxon>
        <taxon>Solanales</taxon>
        <taxon>Solanaceae</taxon>
        <taxon>Solanoideae</taxon>
        <taxon>Datureae</taxon>
        <taxon>Datura</taxon>
    </lineage>
</organism>
<dbReference type="Proteomes" id="UP000823775">
    <property type="component" value="Unassembled WGS sequence"/>
</dbReference>
<evidence type="ECO:0000313" key="2">
    <source>
        <dbReference type="Proteomes" id="UP000823775"/>
    </source>
</evidence>
<accession>A0ABS8TRK9</accession>
<keyword evidence="2" id="KW-1185">Reference proteome</keyword>
<protein>
    <submittedName>
        <fullName evidence="1">Uncharacterized protein</fullName>
    </submittedName>
</protein>